<keyword evidence="1" id="KW-0378">Hydrolase</keyword>
<sequence>MSKISALATALGSAMDLLAEAAAEPARVELLPVPVAKRVRKLVDVYFGTTRFSKKQRQAVAAARANDHDLPTLEVIERYARRAETQTVAWNFRLQMCQTRADAVQMEVLAREKMPPKEKKEEPGVRLRRGKKYWTWAVTGPSDLVAELHNQAKTLTEVEELFSTGAAKSEVVTNVVINLNELVKVCFDEEEVTLRLTNGSTLTGAQLVERTLAECGLVTLIHPVEGPINLYRAERFASWKQRQMAAAENPMCPWPGCYKPADECQVHHLQAWIQGGETNPKNLTTACKYHNRVNADDPNAPPKRGRLARVNGKIQWVPPWAAAC</sequence>
<dbReference type="HOGENOM" id="CLU_051470_0_0_11"/>
<dbReference type="Pfam" id="PF01844">
    <property type="entry name" value="HNH"/>
    <property type="match status" value="1"/>
</dbReference>
<dbReference type="GO" id="GO:0003676">
    <property type="term" value="F:nucleic acid binding"/>
    <property type="evidence" value="ECO:0007669"/>
    <property type="project" value="InterPro"/>
</dbReference>
<keyword evidence="2" id="KW-1185">Reference proteome</keyword>
<dbReference type="KEGG" id="ccj:UL81_02565"/>
<reference evidence="1 2" key="1">
    <citation type="journal article" date="2015" name="Genome Announc.">
        <title>Complete Genome Sequence of Corynebacterium camporealensis DSM 44610, Isolated from the Milk of a Manchega Sheep with Subclinical Mastitis.</title>
        <authorList>
            <person name="Ruckert C."/>
            <person name="Albersmeier A."/>
            <person name="Winkler A."/>
            <person name="Tauch A."/>
        </authorList>
    </citation>
    <scope>NUCLEOTIDE SEQUENCE [LARGE SCALE GENOMIC DNA]</scope>
    <source>
        <strain evidence="1 2">DSM 44610</strain>
    </source>
</reference>
<dbReference type="OrthoDB" id="4412276at2"/>
<accession>A0A0F6T9W3</accession>
<dbReference type="SMART" id="SM00507">
    <property type="entry name" value="HNHc"/>
    <property type="match status" value="1"/>
</dbReference>
<organism evidence="1 2">
    <name type="scientific">Corynebacterium camporealensis</name>
    <dbReference type="NCBI Taxonomy" id="161896"/>
    <lineage>
        <taxon>Bacteria</taxon>
        <taxon>Bacillati</taxon>
        <taxon>Actinomycetota</taxon>
        <taxon>Actinomycetes</taxon>
        <taxon>Mycobacteriales</taxon>
        <taxon>Corynebacteriaceae</taxon>
        <taxon>Corynebacterium</taxon>
    </lineage>
</organism>
<dbReference type="Proteomes" id="UP000033566">
    <property type="component" value="Chromosome"/>
</dbReference>
<gene>
    <name evidence="1" type="ORF">UL81_02565</name>
</gene>
<dbReference type="GO" id="GO:0008270">
    <property type="term" value="F:zinc ion binding"/>
    <property type="evidence" value="ECO:0007669"/>
    <property type="project" value="InterPro"/>
</dbReference>
<dbReference type="RefSeq" id="WP_035106744.1">
    <property type="nucleotide sequence ID" value="NZ_CP011311.1"/>
</dbReference>
<keyword evidence="1" id="KW-0540">Nuclease</keyword>
<evidence type="ECO:0000313" key="1">
    <source>
        <dbReference type="EMBL" id="AKE38494.1"/>
    </source>
</evidence>
<dbReference type="AlphaFoldDB" id="A0A0F6T9W3"/>
<proteinExistence type="predicted"/>
<protein>
    <submittedName>
        <fullName evidence="1">HNH endonuclease</fullName>
    </submittedName>
</protein>
<dbReference type="GO" id="GO:0004519">
    <property type="term" value="F:endonuclease activity"/>
    <property type="evidence" value="ECO:0007669"/>
    <property type="project" value="UniProtKB-KW"/>
</dbReference>
<evidence type="ECO:0000313" key="2">
    <source>
        <dbReference type="Proteomes" id="UP000033566"/>
    </source>
</evidence>
<keyword evidence="1" id="KW-0255">Endonuclease</keyword>
<dbReference type="CDD" id="cd00085">
    <property type="entry name" value="HNHc"/>
    <property type="match status" value="1"/>
</dbReference>
<name>A0A0F6T9W3_9CORY</name>
<dbReference type="InterPro" id="IPR002711">
    <property type="entry name" value="HNH"/>
</dbReference>
<dbReference type="EMBL" id="CP011311">
    <property type="protein sequence ID" value="AKE38494.1"/>
    <property type="molecule type" value="Genomic_DNA"/>
</dbReference>
<dbReference type="Gene3D" id="1.10.30.50">
    <property type="match status" value="1"/>
</dbReference>
<dbReference type="InterPro" id="IPR003615">
    <property type="entry name" value="HNH_nuc"/>
</dbReference>
<dbReference type="STRING" id="161896.UL81_02565"/>
<dbReference type="PATRIC" id="fig|161896.4.peg.504"/>